<keyword evidence="3" id="KW-1185">Reference proteome</keyword>
<dbReference type="AlphaFoldDB" id="A0A1J1J4A9"/>
<proteinExistence type="predicted"/>
<protein>
    <submittedName>
        <fullName evidence="2">CLUMA_CG019765, isoform A</fullName>
    </submittedName>
</protein>
<sequence length="62" mass="7406">MKITSSYVFWQKFMNVHNPVCYCLPNCSREKRSSMKRRKHLNKQNNLKMLTGEDDTRTLISP</sequence>
<dbReference type="Proteomes" id="UP000183832">
    <property type="component" value="Unassembled WGS sequence"/>
</dbReference>
<evidence type="ECO:0000256" key="1">
    <source>
        <dbReference type="SAM" id="MobiDB-lite"/>
    </source>
</evidence>
<feature type="region of interest" description="Disordered" evidence="1">
    <location>
        <begin position="43"/>
        <end position="62"/>
    </location>
</feature>
<gene>
    <name evidence="2" type="ORF">CLUMA_CG019765</name>
</gene>
<accession>A0A1J1J4A9</accession>
<evidence type="ECO:0000313" key="2">
    <source>
        <dbReference type="EMBL" id="CRL06636.1"/>
    </source>
</evidence>
<evidence type="ECO:0000313" key="3">
    <source>
        <dbReference type="Proteomes" id="UP000183832"/>
    </source>
</evidence>
<organism evidence="2 3">
    <name type="scientific">Clunio marinus</name>
    <dbReference type="NCBI Taxonomy" id="568069"/>
    <lineage>
        <taxon>Eukaryota</taxon>
        <taxon>Metazoa</taxon>
        <taxon>Ecdysozoa</taxon>
        <taxon>Arthropoda</taxon>
        <taxon>Hexapoda</taxon>
        <taxon>Insecta</taxon>
        <taxon>Pterygota</taxon>
        <taxon>Neoptera</taxon>
        <taxon>Endopterygota</taxon>
        <taxon>Diptera</taxon>
        <taxon>Nematocera</taxon>
        <taxon>Chironomoidea</taxon>
        <taxon>Chironomidae</taxon>
        <taxon>Clunio</taxon>
    </lineage>
</organism>
<dbReference type="EMBL" id="CVRI01000067">
    <property type="protein sequence ID" value="CRL06636.1"/>
    <property type="molecule type" value="Genomic_DNA"/>
</dbReference>
<reference evidence="2 3" key="1">
    <citation type="submission" date="2015-04" db="EMBL/GenBank/DDBJ databases">
        <authorList>
            <person name="Syromyatnikov M.Y."/>
            <person name="Popov V.N."/>
        </authorList>
    </citation>
    <scope>NUCLEOTIDE SEQUENCE [LARGE SCALE GENOMIC DNA]</scope>
</reference>
<name>A0A1J1J4A9_9DIPT</name>